<name>A0A2I1C6P0_ASPN1</name>
<reference evidence="2" key="1">
    <citation type="journal article" date="2018" name="Proc. Natl. Acad. Sci. U.S.A.">
        <title>Linking secondary metabolites to gene clusters through genome sequencing of six diverse Aspergillus species.</title>
        <authorList>
            <person name="Kaerboelling I."/>
            <person name="Vesth T.C."/>
            <person name="Frisvad J.C."/>
            <person name="Nybo J.L."/>
            <person name="Theobald S."/>
            <person name="Kuo A."/>
            <person name="Bowyer P."/>
            <person name="Matsuda Y."/>
            <person name="Mondo S."/>
            <person name="Lyhne E.K."/>
            <person name="Kogle M.E."/>
            <person name="Clum A."/>
            <person name="Lipzen A."/>
            <person name="Salamov A."/>
            <person name="Ngan C.Y."/>
            <person name="Daum C."/>
            <person name="Chiniquy J."/>
            <person name="Barry K."/>
            <person name="LaButti K."/>
            <person name="Haridas S."/>
            <person name="Simmons B.A."/>
            <person name="Magnuson J.K."/>
            <person name="Mortensen U.H."/>
            <person name="Larsen T.O."/>
            <person name="Grigoriev I.V."/>
            <person name="Baker S.E."/>
            <person name="Andersen M.R."/>
        </authorList>
    </citation>
    <scope>NUCLEOTIDE SEQUENCE [LARGE SCALE GENOMIC DNA]</scope>
    <source>
        <strain evidence="2">IBT 16806</strain>
    </source>
</reference>
<gene>
    <name evidence="1" type="ORF">P174DRAFT_228377</name>
</gene>
<keyword evidence="2" id="KW-1185">Reference proteome</keyword>
<dbReference type="Proteomes" id="UP000234474">
    <property type="component" value="Unassembled WGS sequence"/>
</dbReference>
<sequence>MIHIHDVINHRISKLIEYSLALIVSQEPDGNDSLDCSLDRPGHTCIDTVAYHTLTTNPVCLDKEARRIFHDLMNVGGYDVRQLTGIMLDASNVICPSLQLDRLFEYSSPCDVLLLPSNRHRLGDFLQTLHRARHPHPFLNIRRSHLVFAHRLWTRKCSGRPLLSALTRQRSIKFTGPDLTCRERATGRLTREPWIPPCCTTSDAASCLTDVLLNVRTSYGLRVVSRQVSMVIPSETPVPTLLTSMAQTIRVILIYDGIST</sequence>
<comment type="caution">
    <text evidence="1">The sequence shown here is derived from an EMBL/GenBank/DDBJ whole genome shotgun (WGS) entry which is preliminary data.</text>
</comment>
<evidence type="ECO:0000313" key="2">
    <source>
        <dbReference type="Proteomes" id="UP000234474"/>
    </source>
</evidence>
<dbReference type="EMBL" id="MSZS01000005">
    <property type="protein sequence ID" value="PKX93300.1"/>
    <property type="molecule type" value="Genomic_DNA"/>
</dbReference>
<dbReference type="AlphaFoldDB" id="A0A2I1C6P0"/>
<dbReference type="VEuPathDB" id="FungiDB:P174DRAFT_228377"/>
<dbReference type="RefSeq" id="XP_024681895.1">
    <property type="nucleotide sequence ID" value="XM_024821400.1"/>
</dbReference>
<accession>A0A2I1C6P0</accession>
<dbReference type="GeneID" id="36528726"/>
<protein>
    <submittedName>
        <fullName evidence="1">Uncharacterized protein</fullName>
    </submittedName>
</protein>
<evidence type="ECO:0000313" key="1">
    <source>
        <dbReference type="EMBL" id="PKX93300.1"/>
    </source>
</evidence>
<organism evidence="1 2">
    <name type="scientific">Aspergillus novofumigatus (strain IBT 16806)</name>
    <dbReference type="NCBI Taxonomy" id="1392255"/>
    <lineage>
        <taxon>Eukaryota</taxon>
        <taxon>Fungi</taxon>
        <taxon>Dikarya</taxon>
        <taxon>Ascomycota</taxon>
        <taxon>Pezizomycotina</taxon>
        <taxon>Eurotiomycetes</taxon>
        <taxon>Eurotiomycetidae</taxon>
        <taxon>Eurotiales</taxon>
        <taxon>Aspergillaceae</taxon>
        <taxon>Aspergillus</taxon>
        <taxon>Aspergillus subgen. Fumigati</taxon>
    </lineage>
</organism>
<proteinExistence type="predicted"/>